<sequence>PFVVGEKSRTKKGSGLGLAISKKIIDAHGGSISIVEPRENYKFSKINICVADDGFICLIPIFFKRSSLSVANIPIKYLLSIIFNLL</sequence>
<dbReference type="InterPro" id="IPR003594">
    <property type="entry name" value="HATPase_dom"/>
</dbReference>
<dbReference type="AlphaFoldDB" id="A0A9X2ME13"/>
<dbReference type="Proteomes" id="UP001140817">
    <property type="component" value="Unassembled WGS sequence"/>
</dbReference>
<dbReference type="InterPro" id="IPR036890">
    <property type="entry name" value="HATPase_C_sf"/>
</dbReference>
<keyword evidence="3" id="KW-1185">Reference proteome</keyword>
<comment type="caution">
    <text evidence="2">The sequence shown here is derived from an EMBL/GenBank/DDBJ whole genome shotgun (WGS) entry which is preliminary data.</text>
</comment>
<organism evidence="2 3">
    <name type="scientific">Terrisporobacter muris</name>
    <dbReference type="NCBI Taxonomy" id="2963284"/>
    <lineage>
        <taxon>Bacteria</taxon>
        <taxon>Bacillati</taxon>
        <taxon>Bacillota</taxon>
        <taxon>Clostridia</taxon>
        <taxon>Peptostreptococcales</taxon>
        <taxon>Peptostreptococcaceae</taxon>
        <taxon>Terrisporobacter</taxon>
    </lineage>
</organism>
<reference evidence="2" key="1">
    <citation type="submission" date="2022-07" db="EMBL/GenBank/DDBJ databases">
        <title>Enhanced cultured diversity of the mouse gut microbiota enables custom-made synthetic communities.</title>
        <authorList>
            <person name="Afrizal A."/>
        </authorList>
    </citation>
    <scope>NUCLEOTIDE SEQUENCE</scope>
    <source>
        <strain evidence="2">DSM 29186</strain>
    </source>
</reference>
<dbReference type="SUPFAM" id="SSF55874">
    <property type="entry name" value="ATPase domain of HSP90 chaperone/DNA topoisomerase II/histidine kinase"/>
    <property type="match status" value="1"/>
</dbReference>
<gene>
    <name evidence="2" type="ORF">NSA58_19140</name>
</gene>
<accession>A0A9X2ME13</accession>
<proteinExistence type="predicted"/>
<dbReference type="RefSeq" id="WP_330652612.1">
    <property type="nucleotide sequence ID" value="NZ_JANKBY010000450.1"/>
</dbReference>
<dbReference type="Gene3D" id="3.30.565.10">
    <property type="entry name" value="Histidine kinase-like ATPase, C-terminal domain"/>
    <property type="match status" value="1"/>
</dbReference>
<evidence type="ECO:0000313" key="2">
    <source>
        <dbReference type="EMBL" id="MCR1824900.1"/>
    </source>
</evidence>
<feature type="non-terminal residue" evidence="2">
    <location>
        <position position="1"/>
    </location>
</feature>
<dbReference type="Pfam" id="PF02518">
    <property type="entry name" value="HATPase_c"/>
    <property type="match status" value="1"/>
</dbReference>
<dbReference type="EMBL" id="JANKBY010000450">
    <property type="protein sequence ID" value="MCR1824900.1"/>
    <property type="molecule type" value="Genomic_DNA"/>
</dbReference>
<evidence type="ECO:0000259" key="1">
    <source>
        <dbReference type="Pfam" id="PF02518"/>
    </source>
</evidence>
<name>A0A9X2ME13_9FIRM</name>
<feature type="domain" description="Histidine kinase/HSP90-like ATPase" evidence="1">
    <location>
        <begin position="2"/>
        <end position="37"/>
    </location>
</feature>
<evidence type="ECO:0000313" key="3">
    <source>
        <dbReference type="Proteomes" id="UP001140817"/>
    </source>
</evidence>
<protein>
    <recommendedName>
        <fullName evidence="1">Histidine kinase/HSP90-like ATPase domain-containing protein</fullName>
    </recommendedName>
</protein>